<feature type="region of interest" description="Disordered" evidence="1">
    <location>
        <begin position="229"/>
        <end position="255"/>
    </location>
</feature>
<dbReference type="WBParaSite" id="Csp11.Scaffold629.g9742.t1">
    <property type="protein sequence ID" value="Csp11.Scaffold629.g9742.t1"/>
    <property type="gene ID" value="Csp11.Scaffold629.g9742"/>
</dbReference>
<proteinExistence type="predicted"/>
<evidence type="ECO:0000313" key="3">
    <source>
        <dbReference type="WBParaSite" id="Csp11.Scaffold629.g9742.t1"/>
    </source>
</evidence>
<evidence type="ECO:0000256" key="1">
    <source>
        <dbReference type="SAM" id="MobiDB-lite"/>
    </source>
</evidence>
<dbReference type="GO" id="GO:0006355">
    <property type="term" value="P:regulation of DNA-templated transcription"/>
    <property type="evidence" value="ECO:0007669"/>
    <property type="project" value="TreeGrafter"/>
</dbReference>
<dbReference type="eggNOG" id="KOG0889">
    <property type="taxonomic scope" value="Eukaryota"/>
</dbReference>
<accession>A0A1I7UIT3</accession>
<dbReference type="GO" id="GO:0000124">
    <property type="term" value="C:SAGA complex"/>
    <property type="evidence" value="ECO:0007669"/>
    <property type="project" value="TreeGrafter"/>
</dbReference>
<dbReference type="PANTHER" id="PTHR11139:SF1">
    <property type="entry name" value="TRANSFORMATION_TRANSCRIPTION DOMAIN-ASSOCIATED PROTEIN"/>
    <property type="match status" value="1"/>
</dbReference>
<dbReference type="GO" id="GO:0035267">
    <property type="term" value="C:NuA4 histone acetyltransferase complex"/>
    <property type="evidence" value="ECO:0007669"/>
    <property type="project" value="TreeGrafter"/>
</dbReference>
<dbReference type="InterPro" id="IPR046807">
    <property type="entry name" value="Tra1_central"/>
</dbReference>
<name>A0A1I7UIT3_9PELO</name>
<sequence length="535" mass="61275">MAKIPAFMDLITQNGEALVSGIMQMLERCPADLITVRREVLMALKFFTSAEMKSKFFPMLPRLISEHVVLGTGFTAIEHLRVFMYQMLADLLHHMRNSIGYDMIAHVAFVFCRTLHDPNNTSQVQIMSARLLNSLAESLSKMDSTDTTRDLLMEILEAHVAKLKIIAVYHMPILFQQYGTEIDYEYKNYERESDKPGTNIPKDTIRGAPKRRIRKLSIDSVEELEYCSTEPSSSTSADAACNRLPPPTKEDTKKTSPEAILTNMNALTAPPLAIVEARNLVKYILQTCKFVTGQLRVSRPPQDMYHCTKERDVFERLLRYGVMCMDVFVLPTARNQPQMHASLRTKDEKDALESLANVFTTIDHAVFREIFEKYMDFLIERIYNRNYPLQLIVNTFLVRNEVPFFASTMLSFLMSRMKLLEVSNDKTTLYVKLFKIIFSAIGSTNSGLHSDKMLTSYLPEILKQSTVLALTAREPLNYFLLLRSLFRSIGGGAQDVLYGKFLQLLPNLLQFLNKLTRKSCCTVHPPWPYSRNHIL</sequence>
<evidence type="ECO:0000313" key="2">
    <source>
        <dbReference type="Proteomes" id="UP000095282"/>
    </source>
</evidence>
<dbReference type="AlphaFoldDB" id="A0A1I7UIT3"/>
<keyword evidence="2" id="KW-1185">Reference proteome</keyword>
<organism evidence="2 3">
    <name type="scientific">Caenorhabditis tropicalis</name>
    <dbReference type="NCBI Taxonomy" id="1561998"/>
    <lineage>
        <taxon>Eukaryota</taxon>
        <taxon>Metazoa</taxon>
        <taxon>Ecdysozoa</taxon>
        <taxon>Nematoda</taxon>
        <taxon>Chromadorea</taxon>
        <taxon>Rhabditida</taxon>
        <taxon>Rhabditina</taxon>
        <taxon>Rhabditomorpha</taxon>
        <taxon>Rhabditoidea</taxon>
        <taxon>Rhabditidae</taxon>
        <taxon>Peloderinae</taxon>
        <taxon>Caenorhabditis</taxon>
    </lineage>
</organism>
<dbReference type="Pfam" id="PF20175">
    <property type="entry name" value="Tra1_central"/>
    <property type="match status" value="1"/>
</dbReference>
<dbReference type="STRING" id="1561998.A0A1I7UIT3"/>
<dbReference type="GO" id="GO:0005634">
    <property type="term" value="C:nucleus"/>
    <property type="evidence" value="ECO:0007669"/>
    <property type="project" value="TreeGrafter"/>
</dbReference>
<dbReference type="SUPFAM" id="SSF48371">
    <property type="entry name" value="ARM repeat"/>
    <property type="match status" value="1"/>
</dbReference>
<dbReference type="GO" id="GO:0006281">
    <property type="term" value="P:DNA repair"/>
    <property type="evidence" value="ECO:0007669"/>
    <property type="project" value="TreeGrafter"/>
</dbReference>
<dbReference type="Proteomes" id="UP000095282">
    <property type="component" value="Unplaced"/>
</dbReference>
<dbReference type="PANTHER" id="PTHR11139">
    <property type="entry name" value="ATAXIA TELANGIECTASIA MUTATED ATM -RELATED"/>
    <property type="match status" value="1"/>
</dbReference>
<dbReference type="InterPro" id="IPR050517">
    <property type="entry name" value="DDR_Repair_Kinase"/>
</dbReference>
<protein>
    <submittedName>
        <fullName evidence="3">FAT domain-containing protein</fullName>
    </submittedName>
</protein>
<dbReference type="InterPro" id="IPR016024">
    <property type="entry name" value="ARM-type_fold"/>
</dbReference>
<reference evidence="3" key="1">
    <citation type="submission" date="2016-11" db="UniProtKB">
        <authorList>
            <consortium name="WormBaseParasite"/>
        </authorList>
    </citation>
    <scope>IDENTIFICATION</scope>
</reference>